<dbReference type="EMBL" id="JAODUO010000132">
    <property type="protein sequence ID" value="KAK2188430.1"/>
    <property type="molecule type" value="Genomic_DNA"/>
</dbReference>
<reference evidence="1" key="1">
    <citation type="journal article" date="2023" name="Mol. Biol. Evol.">
        <title>Third-Generation Sequencing Reveals the Adaptive Role of the Epigenome in Three Deep-Sea Polychaetes.</title>
        <authorList>
            <person name="Perez M."/>
            <person name="Aroh O."/>
            <person name="Sun Y."/>
            <person name="Lan Y."/>
            <person name="Juniper S.K."/>
            <person name="Young C.R."/>
            <person name="Angers B."/>
            <person name="Qian P.Y."/>
        </authorList>
    </citation>
    <scope>NUCLEOTIDE SEQUENCE</scope>
    <source>
        <strain evidence="1">R07B-5</strain>
    </source>
</reference>
<organism evidence="1 2">
    <name type="scientific">Ridgeia piscesae</name>
    <name type="common">Tubeworm</name>
    <dbReference type="NCBI Taxonomy" id="27915"/>
    <lineage>
        <taxon>Eukaryota</taxon>
        <taxon>Metazoa</taxon>
        <taxon>Spiralia</taxon>
        <taxon>Lophotrochozoa</taxon>
        <taxon>Annelida</taxon>
        <taxon>Polychaeta</taxon>
        <taxon>Sedentaria</taxon>
        <taxon>Canalipalpata</taxon>
        <taxon>Sabellida</taxon>
        <taxon>Siboglinidae</taxon>
        <taxon>Ridgeia</taxon>
    </lineage>
</organism>
<evidence type="ECO:0000313" key="2">
    <source>
        <dbReference type="Proteomes" id="UP001209878"/>
    </source>
</evidence>
<sequence>MSPQLASNFQLRAGTFVGDGTGVLHVGPGQQAVVQHADDLEFLVDVVVYENGTLFLPKSFTCVDITITVKGTLGAHNLTVGDGCKVYLGPTGTIRSTEFTGDPGIYRFDRLTVAADGEVTHLPGADPTEQNLTVIVSWNKG</sequence>
<comment type="caution">
    <text evidence="1">The sequence shown here is derived from an EMBL/GenBank/DDBJ whole genome shotgun (WGS) entry which is preliminary data.</text>
</comment>
<proteinExistence type="predicted"/>
<name>A0AAD9P5N5_RIDPI</name>
<dbReference type="Proteomes" id="UP001209878">
    <property type="component" value="Unassembled WGS sequence"/>
</dbReference>
<protein>
    <submittedName>
        <fullName evidence="1">Uncharacterized protein</fullName>
    </submittedName>
</protein>
<keyword evidence="2" id="KW-1185">Reference proteome</keyword>
<gene>
    <name evidence="1" type="ORF">NP493_132g02008</name>
</gene>
<dbReference type="AlphaFoldDB" id="A0AAD9P5N5"/>
<evidence type="ECO:0000313" key="1">
    <source>
        <dbReference type="EMBL" id="KAK2188430.1"/>
    </source>
</evidence>
<accession>A0AAD9P5N5</accession>